<gene>
    <name evidence="1" type="ORF">AUC68_07280</name>
</gene>
<organism evidence="1 2">
    <name type="scientific">Methyloceanibacter methanicus</name>
    <dbReference type="NCBI Taxonomy" id="1774968"/>
    <lineage>
        <taxon>Bacteria</taxon>
        <taxon>Pseudomonadati</taxon>
        <taxon>Pseudomonadota</taxon>
        <taxon>Alphaproteobacteria</taxon>
        <taxon>Hyphomicrobiales</taxon>
        <taxon>Hyphomicrobiaceae</taxon>
        <taxon>Methyloceanibacter</taxon>
    </lineage>
</organism>
<evidence type="ECO:0000313" key="1">
    <source>
        <dbReference type="EMBL" id="ODR98954.1"/>
    </source>
</evidence>
<dbReference type="Proteomes" id="UP000094501">
    <property type="component" value="Unassembled WGS sequence"/>
</dbReference>
<comment type="caution">
    <text evidence="1">The sequence shown here is derived from an EMBL/GenBank/DDBJ whole genome shotgun (WGS) entry which is preliminary data.</text>
</comment>
<protein>
    <submittedName>
        <fullName evidence="1">Uncharacterized protein</fullName>
    </submittedName>
</protein>
<name>A0A1E3VZH6_9HYPH</name>
<evidence type="ECO:0000313" key="2">
    <source>
        <dbReference type="Proteomes" id="UP000094501"/>
    </source>
</evidence>
<keyword evidence="2" id="KW-1185">Reference proteome</keyword>
<sequence>MAQNDNSFVAAHNSKAGLGAAAQVVAALSEPEDASDQAAVEMPVSGVTSAALEVAAQGTGPIEFDAQAARSFGAWPRECISKPVASHGAVNWRSAG</sequence>
<accession>A0A1E3VZH6</accession>
<dbReference type="AlphaFoldDB" id="A0A1E3VZH6"/>
<proteinExistence type="predicted"/>
<dbReference type="EMBL" id="LPWG01000012">
    <property type="protein sequence ID" value="ODR98954.1"/>
    <property type="molecule type" value="Genomic_DNA"/>
</dbReference>
<reference evidence="1 2" key="1">
    <citation type="journal article" date="2016" name="Environ. Microbiol.">
        <title>New Methyloceanibacter diversity from North Sea sediments includes methanotroph containing solely the soluble methane monooxygenase.</title>
        <authorList>
            <person name="Vekeman B."/>
            <person name="Kerckhof F.M."/>
            <person name="Cremers G."/>
            <person name="de Vos P."/>
            <person name="Vandamme P."/>
            <person name="Boon N."/>
            <person name="Op den Camp H.J."/>
            <person name="Heylen K."/>
        </authorList>
    </citation>
    <scope>NUCLEOTIDE SEQUENCE [LARGE SCALE GENOMIC DNA]</scope>
    <source>
        <strain evidence="1 2">R-67174</strain>
    </source>
</reference>